<dbReference type="Pfam" id="PF07980">
    <property type="entry name" value="SusD_RagB"/>
    <property type="match status" value="1"/>
</dbReference>
<evidence type="ECO:0000313" key="10">
    <source>
        <dbReference type="Proteomes" id="UP000010862"/>
    </source>
</evidence>
<reference evidence="7" key="2">
    <citation type="submission" date="2012-02" db="EMBL/GenBank/DDBJ databases">
        <title>Complete sequence of chromosome 2 of Prevotella dentalis DSM 3688.</title>
        <authorList>
            <consortium name="US DOE Joint Genome Institute (JGI-PGF)"/>
            <person name="Lucas S."/>
            <person name="Copeland A."/>
            <person name="Lapidus A."/>
            <person name="Glavina del Rio T."/>
            <person name="Dalin E."/>
            <person name="Tice H."/>
            <person name="Bruce D."/>
            <person name="Goodwin L."/>
            <person name="Pitluck S."/>
            <person name="Peters L."/>
            <person name="Mikhailova N."/>
            <person name="Chertkov O."/>
            <person name="Kyrpides N."/>
            <person name="Mavromatis K."/>
            <person name="Ivanova N."/>
            <person name="Brettin T."/>
            <person name="Detter J.C."/>
            <person name="Han C."/>
            <person name="Larimer F."/>
            <person name="Land M."/>
            <person name="Hauser L."/>
            <person name="Markowitz V."/>
            <person name="Cheng J.-F."/>
            <person name="Hugenholtz P."/>
            <person name="Woyke T."/>
            <person name="Wu D."/>
            <person name="Gronow S."/>
            <person name="Wellnitz S."/>
            <person name="Brambilla E."/>
            <person name="Klenk H.-P."/>
            <person name="Eisen J.A."/>
        </authorList>
    </citation>
    <scope>NUCLEOTIDE SEQUENCE [LARGE SCALE GENOMIC DNA]</scope>
    <source>
        <strain evidence="7">DSM 3688</strain>
    </source>
</reference>
<keyword evidence="3" id="KW-0732">Signal</keyword>
<keyword evidence="4" id="KW-0472">Membrane</keyword>
<organism evidence="8 9">
    <name type="scientific">Prevotella dentalis (strain ATCC 49559 / DSM 3688 / JCM 13448 / NCTC 12043 / ES 2772)</name>
    <name type="common">Mitsuokella dentalis</name>
    <dbReference type="NCBI Taxonomy" id="908937"/>
    <lineage>
        <taxon>Bacteria</taxon>
        <taxon>Pseudomonadati</taxon>
        <taxon>Bacteroidota</taxon>
        <taxon>Bacteroidia</taxon>
        <taxon>Bacteroidales</taxon>
        <taxon>Prevotellaceae</taxon>
        <taxon>Prevotella</taxon>
    </lineage>
</organism>
<dbReference type="SUPFAM" id="SSF48452">
    <property type="entry name" value="TPR-like"/>
    <property type="match status" value="1"/>
</dbReference>
<comment type="subcellular location">
    <subcellularLocation>
        <location evidence="1">Cell outer membrane</location>
    </subcellularLocation>
</comment>
<keyword evidence="5" id="KW-0998">Cell outer membrane</keyword>
<evidence type="ECO:0000256" key="1">
    <source>
        <dbReference type="ARBA" id="ARBA00004442"/>
    </source>
</evidence>
<dbReference type="EMBL" id="AFPW01000037">
    <property type="protein sequence ID" value="EGQ12980.1"/>
    <property type="molecule type" value="Genomic_DNA"/>
</dbReference>
<dbReference type="Proteomes" id="UP000007820">
    <property type="component" value="Unassembled WGS sequence"/>
</dbReference>
<dbReference type="STRING" id="908937.Prede_2053"/>
<dbReference type="KEGG" id="pdt:Prede_2053"/>
<reference evidence="8 9" key="1">
    <citation type="submission" date="2011-04" db="EMBL/GenBank/DDBJ databases">
        <authorList>
            <person name="Muzny D."/>
            <person name="Qin X."/>
            <person name="Deng J."/>
            <person name="Jiang H."/>
            <person name="Liu Y."/>
            <person name="Qu J."/>
            <person name="Song X.-Z."/>
            <person name="Zhang L."/>
            <person name="Thornton R."/>
            <person name="Coyle M."/>
            <person name="Francisco L."/>
            <person name="Jackson L."/>
            <person name="Javaid M."/>
            <person name="Korchina V."/>
            <person name="Kovar C."/>
            <person name="Mata R."/>
            <person name="Mathew T."/>
            <person name="Ngo R."/>
            <person name="Nguyen L."/>
            <person name="Nguyen N."/>
            <person name="Okwuonu G."/>
            <person name="Ongeri F."/>
            <person name="Pham C."/>
            <person name="Simmons D."/>
            <person name="Wilczek-Boney K."/>
            <person name="Hale W."/>
            <person name="Jakkamsetti A."/>
            <person name="Pham P."/>
            <person name="Ruth R."/>
            <person name="San Lucas F."/>
            <person name="Warren J."/>
            <person name="Zhang J."/>
            <person name="Zhao Z."/>
            <person name="Zhou C."/>
            <person name="Zhu D."/>
            <person name="Lee S."/>
            <person name="Bess C."/>
            <person name="Blankenburg K."/>
            <person name="Forbes L."/>
            <person name="Fu Q."/>
            <person name="Gubbala S."/>
            <person name="Hirani K."/>
            <person name="Jayaseelan J.C."/>
            <person name="Lara F."/>
            <person name="Munidasa M."/>
            <person name="Palculict T."/>
            <person name="Patil S."/>
            <person name="Pu L.-L."/>
            <person name="Saada N."/>
            <person name="Tang L."/>
            <person name="Weissenberger G."/>
            <person name="Zhu Y."/>
            <person name="Hemphill L."/>
            <person name="Shang Y."/>
            <person name="Youmans B."/>
            <person name="Ayvaz T."/>
            <person name="Ross M."/>
            <person name="Santibanez J."/>
            <person name="Aqrawi P."/>
            <person name="Gross S."/>
            <person name="Joshi V."/>
            <person name="Fowler G."/>
            <person name="Nazareth L."/>
            <person name="Reid J."/>
            <person name="Worley K."/>
            <person name="Petrosino J."/>
            <person name="Highlander S."/>
            <person name="Gibbs R."/>
        </authorList>
    </citation>
    <scope>NUCLEOTIDE SEQUENCE [LARGE SCALE GENOMIC DNA]</scope>
    <source>
        <strain evidence="8 9">DSM 3688</strain>
    </source>
</reference>
<evidence type="ECO:0000259" key="6">
    <source>
        <dbReference type="Pfam" id="PF07980"/>
    </source>
</evidence>
<gene>
    <name evidence="7" type="ordered locus">Prede_2053</name>
    <name evidence="8" type="ORF">HMPREF9136_2235</name>
</gene>
<evidence type="ECO:0000313" key="7">
    <source>
        <dbReference type="EMBL" id="AGB29330.1"/>
    </source>
</evidence>
<dbReference type="InterPro" id="IPR011990">
    <property type="entry name" value="TPR-like_helical_dom_sf"/>
</dbReference>
<dbReference type="InterPro" id="IPR012944">
    <property type="entry name" value="SusD_RagB_dom"/>
</dbReference>
<dbReference type="OrthoDB" id="5694214at2"/>
<dbReference type="Gene3D" id="1.25.40.390">
    <property type="match status" value="1"/>
</dbReference>
<sequence>MNIMTLYHQTKRRAHRRLLAMGRALLGLTLLAGTLAGCGDMLQADNSRQIFGGDLNRKTDSLFFAFGIMQAMQHTADQYVFQGELRGDNVATTAYTDNNLRQLYGFSATAANRYDSAYVYYRVINNCNYYIAHRDTTLLTGSTNVVKNEYAAVKAFRAWAYLQLARNYGSVPFFTEPLTSISQIENNAFPRLDLTEIVARLAVDLEPFTGYSVPVNGGGDHGVGSTNFGSAKTVRTALCYIPVDVILGELYLEAGDYAAAARHYATYITAVGKPSGTRYAQGMANQLAPRTMAQLQAIPADMAGLQGGTQWAAIFRPNATQDIISYIPMAVNRLRGTTTQVPQAFGYNYYSTVNSAAELYSERIQLVPSQPLRMLSDSTAYYYFQNVAGGLAQQYVGRAALGDQRLAAATRQGEGADSTMQWVTKYQNGNIILFRNTTVYLHLAEALNRMGHPDAAFAILKEGVTEQLLDSTAAYVSAESKSLLQNGCPLLSAANRALFPAHTASNFEATNWGIHQHGAGVTSDGNYPGRSPYQFDAVVDKKMRDIGRDFNLTVGTTAQDTLAARINAMEDLLCDEYQLEFAFEGTRWYDLMRLARHKNAAATFGADFGGKWLARKLRYRSPAVDLSNPANWYLPFE</sequence>
<dbReference type="PATRIC" id="fig|908937.9.peg.2177"/>
<dbReference type="AlphaFoldDB" id="F9D5V7"/>
<keyword evidence="10" id="KW-1185">Reference proteome</keyword>
<evidence type="ECO:0000256" key="2">
    <source>
        <dbReference type="ARBA" id="ARBA00006275"/>
    </source>
</evidence>
<accession>F9D5V7</accession>
<name>F9D5V7_PREDD</name>
<comment type="similarity">
    <text evidence="2">Belongs to the SusD family.</text>
</comment>
<evidence type="ECO:0000256" key="3">
    <source>
        <dbReference type="ARBA" id="ARBA00022729"/>
    </source>
</evidence>
<dbReference type="GO" id="GO:0009279">
    <property type="term" value="C:cell outer membrane"/>
    <property type="evidence" value="ECO:0007669"/>
    <property type="project" value="UniProtKB-SubCell"/>
</dbReference>
<evidence type="ECO:0000313" key="9">
    <source>
        <dbReference type="Proteomes" id="UP000007820"/>
    </source>
</evidence>
<feature type="domain" description="RagB/SusD" evidence="6">
    <location>
        <begin position="567"/>
        <end position="602"/>
    </location>
</feature>
<dbReference type="HOGENOM" id="CLU_464478_0_0_10"/>
<evidence type="ECO:0000256" key="4">
    <source>
        <dbReference type="ARBA" id="ARBA00023136"/>
    </source>
</evidence>
<dbReference type="Proteomes" id="UP000010862">
    <property type="component" value="Chromosome 2"/>
</dbReference>
<proteinExistence type="inferred from homology"/>
<evidence type="ECO:0000313" key="8">
    <source>
        <dbReference type="EMBL" id="EGQ12980.1"/>
    </source>
</evidence>
<protein>
    <submittedName>
        <fullName evidence="7">RagB/SusD family protein</fullName>
    </submittedName>
</protein>
<evidence type="ECO:0000256" key="5">
    <source>
        <dbReference type="ARBA" id="ARBA00023237"/>
    </source>
</evidence>
<dbReference type="EMBL" id="CP003369">
    <property type="protein sequence ID" value="AGB29330.1"/>
    <property type="molecule type" value="Genomic_DNA"/>
</dbReference>